<keyword evidence="4" id="KW-0833">Ubl conjugation pathway</keyword>
<dbReference type="SMART" id="SM00225">
    <property type="entry name" value="BTB"/>
    <property type="match status" value="1"/>
</dbReference>
<dbReference type="Pfam" id="PF01344">
    <property type="entry name" value="Kelch_1"/>
    <property type="match status" value="2"/>
</dbReference>
<keyword evidence="7" id="KW-1185">Reference proteome</keyword>
<dbReference type="Proteomes" id="UP000494206">
    <property type="component" value="Unassembled WGS sequence"/>
</dbReference>
<sequence length="593" mass="67014">MREFIFGCTNFPKPYNTISLCTEEDDDSVKVNVSDAFFKKIYKNFNDLRSKCQLCDTVLIVENRRLSAHKVVLAAAIPYFNGMFTCHMIEEKLTEISLPYMQYDVVEKLVNFVYTGELAITTNNVQSLMMGASFFQLMQVVKECSRFLVQRLHHTNCLSIYEFFKLMGAPKWAITKAVSHVIKYFLVVSRDEEFLKTPLETILDLLSYDGLYVDSEEDVFLVAINWLEADESRHGDAAKVLSRLRLPLLRPCFLADMAEHPILKNDPECQKQIELVREAMLHPERRKLLPPHLSVERTCYNVPSMIVVLGGLMPAEGSKSSVEIFEPSEKMWKAVKEMVTLRSRIGVAVHKRQVYTIGGFDGQDRLTVVEVFDYDTSTWFSLPPLKHKRSALGAAFLEKKLYVCGGYDGIESLRSVEVYDLEQGYWKDGVDMYKQRSAAGVAVLHGELYVCGGHDGFQVSNSVEKYNPILDKWIPIPGMKVERARLGAATYKGKLYVAGGFNGNEFLRSVEVYDPRTGSWSFVESMKMKRSRVALVANVDGLYAIGGFDGSTNLCSVEKYDVEKDTWTIEPSMATHEGGVGVGMIPIPPHLLS</sequence>
<reference evidence="6 7" key="1">
    <citation type="submission" date="2020-04" db="EMBL/GenBank/DDBJ databases">
        <authorList>
            <person name="Laetsch R D."/>
            <person name="Stevens L."/>
            <person name="Kumar S."/>
            <person name="Blaxter L. M."/>
        </authorList>
    </citation>
    <scope>NUCLEOTIDE SEQUENCE [LARGE SCALE GENOMIC DNA]</scope>
</reference>
<accession>A0A8S1ETV9</accession>
<dbReference type="Pfam" id="PF07707">
    <property type="entry name" value="BACK"/>
    <property type="match status" value="1"/>
</dbReference>
<dbReference type="SMART" id="SM00875">
    <property type="entry name" value="BACK"/>
    <property type="match status" value="1"/>
</dbReference>
<dbReference type="OrthoDB" id="20684at2759"/>
<evidence type="ECO:0000256" key="2">
    <source>
        <dbReference type="ARBA" id="ARBA00022441"/>
    </source>
</evidence>
<protein>
    <recommendedName>
        <fullName evidence="5">BTB domain-containing protein</fullName>
    </recommendedName>
</protein>
<dbReference type="Gene3D" id="1.25.40.420">
    <property type="match status" value="1"/>
</dbReference>
<dbReference type="PANTHER" id="PTHR24412">
    <property type="entry name" value="KELCH PROTEIN"/>
    <property type="match status" value="1"/>
</dbReference>
<dbReference type="InterPro" id="IPR017096">
    <property type="entry name" value="BTB-kelch_protein"/>
</dbReference>
<dbReference type="SMART" id="SM00612">
    <property type="entry name" value="Kelch"/>
    <property type="match status" value="6"/>
</dbReference>
<dbReference type="SUPFAM" id="SSF54695">
    <property type="entry name" value="POZ domain"/>
    <property type="match status" value="1"/>
</dbReference>
<dbReference type="PANTHER" id="PTHR24412:SF497">
    <property type="entry name" value="KELCH-LIKE PROTEIN 18"/>
    <property type="match status" value="1"/>
</dbReference>
<comment type="pathway">
    <text evidence="1">Protein modification; protein ubiquitination.</text>
</comment>
<keyword evidence="2" id="KW-0880">Kelch repeat</keyword>
<dbReference type="InterPro" id="IPR011043">
    <property type="entry name" value="Gal_Oxase/kelch_b-propeller"/>
</dbReference>
<evidence type="ECO:0000256" key="4">
    <source>
        <dbReference type="ARBA" id="ARBA00022786"/>
    </source>
</evidence>
<dbReference type="Gene3D" id="2.120.10.80">
    <property type="entry name" value="Kelch-type beta propeller"/>
    <property type="match status" value="1"/>
</dbReference>
<feature type="domain" description="BTB" evidence="5">
    <location>
        <begin position="55"/>
        <end position="122"/>
    </location>
</feature>
<dbReference type="PIRSF" id="PIRSF037037">
    <property type="entry name" value="Kelch-like_protein_gigaxonin"/>
    <property type="match status" value="1"/>
</dbReference>
<dbReference type="Pfam" id="PF24681">
    <property type="entry name" value="Kelch_KLHDC2_KLHL20_DRC7"/>
    <property type="match status" value="1"/>
</dbReference>
<comment type="caution">
    <text evidence="6">The sequence shown here is derived from an EMBL/GenBank/DDBJ whole genome shotgun (WGS) entry which is preliminary data.</text>
</comment>
<evidence type="ECO:0000256" key="3">
    <source>
        <dbReference type="ARBA" id="ARBA00022737"/>
    </source>
</evidence>
<organism evidence="6 7">
    <name type="scientific">Caenorhabditis bovis</name>
    <dbReference type="NCBI Taxonomy" id="2654633"/>
    <lineage>
        <taxon>Eukaryota</taxon>
        <taxon>Metazoa</taxon>
        <taxon>Ecdysozoa</taxon>
        <taxon>Nematoda</taxon>
        <taxon>Chromadorea</taxon>
        <taxon>Rhabditida</taxon>
        <taxon>Rhabditina</taxon>
        <taxon>Rhabditomorpha</taxon>
        <taxon>Rhabditoidea</taxon>
        <taxon>Rhabditidae</taxon>
        <taxon>Peloderinae</taxon>
        <taxon>Caenorhabditis</taxon>
    </lineage>
</organism>
<dbReference type="InterPro" id="IPR000210">
    <property type="entry name" value="BTB/POZ_dom"/>
</dbReference>
<dbReference type="InterPro" id="IPR011333">
    <property type="entry name" value="SKP1/BTB/POZ_sf"/>
</dbReference>
<dbReference type="Pfam" id="PF00651">
    <property type="entry name" value="BTB"/>
    <property type="match status" value="1"/>
</dbReference>
<dbReference type="InterPro" id="IPR011705">
    <property type="entry name" value="BACK"/>
</dbReference>
<dbReference type="InterPro" id="IPR006652">
    <property type="entry name" value="Kelch_1"/>
</dbReference>
<dbReference type="EMBL" id="CADEPM010000003">
    <property type="protein sequence ID" value="CAB3401382.1"/>
    <property type="molecule type" value="Genomic_DNA"/>
</dbReference>
<dbReference type="AlphaFoldDB" id="A0A8S1ETV9"/>
<dbReference type="Gene3D" id="3.30.710.10">
    <property type="entry name" value="Potassium Channel Kv1.1, Chain A"/>
    <property type="match status" value="1"/>
</dbReference>
<dbReference type="PROSITE" id="PS50097">
    <property type="entry name" value="BTB"/>
    <property type="match status" value="1"/>
</dbReference>
<name>A0A8S1ETV9_9PELO</name>
<keyword evidence="3" id="KW-0677">Repeat</keyword>
<evidence type="ECO:0000259" key="5">
    <source>
        <dbReference type="PROSITE" id="PS50097"/>
    </source>
</evidence>
<evidence type="ECO:0000256" key="1">
    <source>
        <dbReference type="ARBA" id="ARBA00004906"/>
    </source>
</evidence>
<dbReference type="InterPro" id="IPR015915">
    <property type="entry name" value="Kelch-typ_b-propeller"/>
</dbReference>
<gene>
    <name evidence="6" type="ORF">CBOVIS_LOCUS4135</name>
</gene>
<evidence type="ECO:0000313" key="7">
    <source>
        <dbReference type="Proteomes" id="UP000494206"/>
    </source>
</evidence>
<proteinExistence type="predicted"/>
<evidence type="ECO:0000313" key="6">
    <source>
        <dbReference type="EMBL" id="CAB3401382.1"/>
    </source>
</evidence>
<dbReference type="SUPFAM" id="SSF50965">
    <property type="entry name" value="Galactose oxidase, central domain"/>
    <property type="match status" value="1"/>
</dbReference>